<dbReference type="EC" id="2.4.99.17" evidence="5"/>
<keyword evidence="3 5" id="KW-0949">S-adenosyl-L-methionine</keyword>
<dbReference type="InterPro" id="IPR036100">
    <property type="entry name" value="QueA_sf"/>
</dbReference>
<feature type="region of interest" description="Disordered" evidence="6">
    <location>
        <begin position="86"/>
        <end position="170"/>
    </location>
</feature>
<evidence type="ECO:0000313" key="8">
    <source>
        <dbReference type="EMBL" id="NKE18799.1"/>
    </source>
</evidence>
<feature type="region of interest" description="Disordered" evidence="6">
    <location>
        <begin position="1"/>
        <end position="37"/>
    </location>
</feature>
<sequence length="526" mass="55199">MRAAQAALPGKADRAPAEGGRAGEERLPQPAERIGGTALGRAARNAVGPVVVAGDGDERAVEACEDPLRARDEQFLHAGLPRRLAVAEEDGEGRPLAVDRGDEGQHTRLVLRPERHPPEGGEGEALPARRQDEQQGEAEAGDPGAHPAILAAAGPGGKRRQVAPGAPPGYPPAVPADAPPLRTADFDFALPEDLIAQAPARPRDAARMLVVRQDGIADAGVRDLPGLLRPGDVMVVNDTKVIPARLHARRGAARVEVMLNRAEGGGLWHALIRNARRLRDGDTIVVEGAEDCTARVVGAPEGGAALLDFGPDQGLLAAALEKAGEIPLPPYIARPAGPTAEDAADYQPIFAERPGAVAAPTASLHFTEALLGAISARGVARATVTLHVGAGTFLPLRSDDPRAHNLHAEWGEVTEEAAATINAARAAGGRIVAIGTTALRLLESAAGEDGTVRPFRGLTDLFLLPGHRFRTADLLMTNFHLPKSTLFMLVCAFSGTERMKAAYAHAVAQRYRFYSYGDASLLERAA</sequence>
<keyword evidence="4 5" id="KW-0671">Queuosine biosynthesis</keyword>
<dbReference type="SUPFAM" id="SSF111337">
    <property type="entry name" value="QueA-like"/>
    <property type="match status" value="1"/>
</dbReference>
<evidence type="ECO:0000256" key="3">
    <source>
        <dbReference type="ARBA" id="ARBA00022691"/>
    </source>
</evidence>
<dbReference type="EMBL" id="JAAEDK010000003">
    <property type="protein sequence ID" value="MBR0657883.1"/>
    <property type="molecule type" value="Genomic_DNA"/>
</dbReference>
<keyword evidence="9" id="KW-1185">Reference proteome</keyword>
<comment type="catalytic activity">
    <reaction evidence="5">
        <text>7-aminomethyl-7-carbaguanosine(34) in tRNA + S-adenosyl-L-methionine = epoxyqueuosine(34) in tRNA + adenine + L-methionine + 2 H(+)</text>
        <dbReference type="Rhea" id="RHEA:32155"/>
        <dbReference type="Rhea" id="RHEA-COMP:10342"/>
        <dbReference type="Rhea" id="RHEA-COMP:18582"/>
        <dbReference type="ChEBI" id="CHEBI:15378"/>
        <dbReference type="ChEBI" id="CHEBI:16708"/>
        <dbReference type="ChEBI" id="CHEBI:57844"/>
        <dbReference type="ChEBI" id="CHEBI:59789"/>
        <dbReference type="ChEBI" id="CHEBI:82833"/>
        <dbReference type="ChEBI" id="CHEBI:194443"/>
        <dbReference type="EC" id="2.4.99.17"/>
    </reaction>
</comment>
<dbReference type="InterPro" id="IPR042119">
    <property type="entry name" value="QueA_dom2"/>
</dbReference>
<dbReference type="InterPro" id="IPR003699">
    <property type="entry name" value="QueA"/>
</dbReference>
<dbReference type="EMBL" id="JAAVUP010000005">
    <property type="protein sequence ID" value="NKE18799.1"/>
    <property type="molecule type" value="Genomic_DNA"/>
</dbReference>
<evidence type="ECO:0000313" key="9">
    <source>
        <dbReference type="Proteomes" id="UP000746741"/>
    </source>
</evidence>
<comment type="similarity">
    <text evidence="5">Belongs to the QueA family.</text>
</comment>
<reference evidence="7" key="3">
    <citation type="journal article" date="2021" name="Syst. Appl. Microbiol.">
        <title>Roseomonas hellenica sp. nov., isolated from roots of wild-growing Alkanna tinctoria.</title>
        <authorList>
            <person name="Rat A."/>
            <person name="Naranjo H.D."/>
            <person name="Lebbe L."/>
            <person name="Cnockaert M."/>
            <person name="Krigas N."/>
            <person name="Grigoriadou K."/>
            <person name="Maloupa E."/>
            <person name="Willems A."/>
        </authorList>
    </citation>
    <scope>NUCLEOTIDE SEQUENCE</scope>
    <source>
        <strain evidence="7">LMG 31161</strain>
    </source>
</reference>
<organism evidence="7 10">
    <name type="scientific">Neoroseomonas oryzicola</name>
    <dbReference type="NCBI Taxonomy" id="535904"/>
    <lineage>
        <taxon>Bacteria</taxon>
        <taxon>Pseudomonadati</taxon>
        <taxon>Pseudomonadota</taxon>
        <taxon>Alphaproteobacteria</taxon>
        <taxon>Acetobacterales</taxon>
        <taxon>Acetobacteraceae</taxon>
        <taxon>Neoroseomonas</taxon>
    </lineage>
</organism>
<name>A0A9X9WC23_9PROT</name>
<dbReference type="Proteomes" id="UP001138708">
    <property type="component" value="Unassembled WGS sequence"/>
</dbReference>
<dbReference type="Gene3D" id="3.40.1780.10">
    <property type="entry name" value="QueA-like"/>
    <property type="match status" value="1"/>
</dbReference>
<dbReference type="PANTHER" id="PTHR30307">
    <property type="entry name" value="S-ADENOSYLMETHIONINE:TRNA RIBOSYLTRANSFERASE-ISOMERASE"/>
    <property type="match status" value="1"/>
</dbReference>
<dbReference type="GO" id="GO:0051075">
    <property type="term" value="F:S-adenosylmethionine:tRNA ribosyltransferase-isomerase activity"/>
    <property type="evidence" value="ECO:0007669"/>
    <property type="project" value="UniProtKB-EC"/>
</dbReference>
<evidence type="ECO:0000313" key="10">
    <source>
        <dbReference type="Proteomes" id="UP001138708"/>
    </source>
</evidence>
<reference evidence="8 9" key="2">
    <citation type="submission" date="2020-02" db="EMBL/GenBank/DDBJ databases">
        <authorList>
            <person name="Sun Q."/>
            <person name="Inoue M."/>
        </authorList>
    </citation>
    <scope>NUCLEOTIDE SEQUENCE [LARGE SCALE GENOMIC DNA]</scope>
    <source>
        <strain evidence="8 9">KCTC 22478</strain>
    </source>
</reference>
<evidence type="ECO:0000256" key="4">
    <source>
        <dbReference type="ARBA" id="ARBA00022785"/>
    </source>
</evidence>
<evidence type="ECO:0000256" key="1">
    <source>
        <dbReference type="ARBA" id="ARBA00022490"/>
    </source>
</evidence>
<dbReference type="InterPro" id="IPR042118">
    <property type="entry name" value="QueA_dom1"/>
</dbReference>
<feature type="compositionally biased region" description="Basic and acidic residues" evidence="6">
    <location>
        <begin position="97"/>
        <end position="119"/>
    </location>
</feature>
<dbReference type="GO" id="GO:0008616">
    <property type="term" value="P:tRNA queuosine(34) biosynthetic process"/>
    <property type="evidence" value="ECO:0007669"/>
    <property type="project" value="UniProtKB-UniRule"/>
</dbReference>
<comment type="caution">
    <text evidence="7">The sequence shown here is derived from an EMBL/GenBank/DDBJ whole genome shotgun (WGS) entry which is preliminary data.</text>
</comment>
<dbReference type="GO" id="GO:0005737">
    <property type="term" value="C:cytoplasm"/>
    <property type="evidence" value="ECO:0007669"/>
    <property type="project" value="UniProtKB-SubCell"/>
</dbReference>
<dbReference type="PANTHER" id="PTHR30307:SF0">
    <property type="entry name" value="S-ADENOSYLMETHIONINE:TRNA RIBOSYLTRANSFERASE-ISOMERASE"/>
    <property type="match status" value="1"/>
</dbReference>
<keyword evidence="7" id="KW-0328">Glycosyltransferase</keyword>
<accession>A0A9X9WC23</accession>
<comment type="subcellular location">
    <subcellularLocation>
        <location evidence="5">Cytoplasm</location>
    </subcellularLocation>
</comment>
<dbReference type="HAMAP" id="MF_00113">
    <property type="entry name" value="QueA"/>
    <property type="match status" value="1"/>
</dbReference>
<evidence type="ECO:0000256" key="2">
    <source>
        <dbReference type="ARBA" id="ARBA00022679"/>
    </source>
</evidence>
<dbReference type="Pfam" id="PF02547">
    <property type="entry name" value="Queuosine_synth"/>
    <property type="match status" value="1"/>
</dbReference>
<proteinExistence type="inferred from homology"/>
<dbReference type="NCBIfam" id="TIGR00113">
    <property type="entry name" value="queA"/>
    <property type="match status" value="1"/>
</dbReference>
<evidence type="ECO:0000256" key="6">
    <source>
        <dbReference type="SAM" id="MobiDB-lite"/>
    </source>
</evidence>
<comment type="pathway">
    <text evidence="5">tRNA modification; tRNA-queuosine biosynthesis.</text>
</comment>
<keyword evidence="1 5" id="KW-0963">Cytoplasm</keyword>
<comment type="function">
    <text evidence="5">Transfers and isomerizes the ribose moiety from AdoMet to the 7-aminomethyl group of 7-deazaguanine (preQ1-tRNA) to give epoxyqueuosine (oQ-tRNA).</text>
</comment>
<protein>
    <recommendedName>
        <fullName evidence="5">S-adenosylmethionine:tRNA ribosyltransferase-isomerase</fullName>
        <ecNumber evidence="5">2.4.99.17</ecNumber>
    </recommendedName>
    <alternativeName>
        <fullName evidence="5">Queuosine biosynthesis protein QueA</fullName>
    </alternativeName>
</protein>
<dbReference type="AlphaFoldDB" id="A0A9X9WC23"/>
<dbReference type="NCBIfam" id="NF001140">
    <property type="entry name" value="PRK00147.1"/>
    <property type="match status" value="1"/>
</dbReference>
<keyword evidence="2 5" id="KW-0808">Transferase</keyword>
<dbReference type="Proteomes" id="UP000746741">
    <property type="component" value="Unassembled WGS sequence"/>
</dbReference>
<evidence type="ECO:0000313" key="7">
    <source>
        <dbReference type="EMBL" id="MBR0657883.1"/>
    </source>
</evidence>
<comment type="subunit">
    <text evidence="5">Monomer.</text>
</comment>
<reference evidence="7" key="1">
    <citation type="submission" date="2020-01" db="EMBL/GenBank/DDBJ databases">
        <authorList>
            <person name="Rat A."/>
        </authorList>
    </citation>
    <scope>NUCLEOTIDE SEQUENCE</scope>
    <source>
        <strain evidence="7">LMG 31161</strain>
    </source>
</reference>
<dbReference type="Gene3D" id="2.40.10.240">
    <property type="entry name" value="QueA-like"/>
    <property type="match status" value="1"/>
</dbReference>
<gene>
    <name evidence="5 7" type="primary">queA</name>
    <name evidence="8" type="ORF">GWK15_17730</name>
    <name evidence="7" type="ORF">GXW75_01375</name>
</gene>
<feature type="compositionally biased region" description="Basic and acidic residues" evidence="6">
    <location>
        <begin position="11"/>
        <end position="27"/>
    </location>
</feature>
<evidence type="ECO:0000256" key="5">
    <source>
        <dbReference type="HAMAP-Rule" id="MF_00113"/>
    </source>
</evidence>